<reference evidence="2" key="1">
    <citation type="submission" date="2014-01" db="EMBL/GenBank/DDBJ databases">
        <authorList>
            <person name="Aslett M."/>
        </authorList>
    </citation>
    <scope>NUCLEOTIDE SEQUENCE</scope>
</reference>
<dbReference type="GO" id="GO:0000706">
    <property type="term" value="P:meiotic DNA double-strand break processing"/>
    <property type="evidence" value="ECO:0007669"/>
    <property type="project" value="TreeGrafter"/>
</dbReference>
<dbReference type="CDD" id="cd00223">
    <property type="entry name" value="TOPRIM_TopoIIB_SPO"/>
    <property type="match status" value="1"/>
</dbReference>
<feature type="domain" description="Topoisomerase 6 subunit A/Spo11 TOPRIM" evidence="1">
    <location>
        <begin position="127"/>
        <end position="221"/>
    </location>
</feature>
<reference evidence="2" key="2">
    <citation type="submission" date="2014-03" db="EMBL/GenBank/DDBJ databases">
        <title>The whipworm genome and dual-species transcriptomics of an intimate host-pathogen interaction.</title>
        <authorList>
            <person name="Foth B.J."/>
            <person name="Tsai I.J."/>
            <person name="Reid A.J."/>
            <person name="Bancroft A.J."/>
            <person name="Nichol S."/>
            <person name="Tracey A."/>
            <person name="Holroyd N."/>
            <person name="Cotton J.A."/>
            <person name="Stanley E.J."/>
            <person name="Zarowiecki M."/>
            <person name="Liu J.Z."/>
            <person name="Huckvale T."/>
            <person name="Cooper P.J."/>
            <person name="Grencis R.K."/>
            <person name="Berriman M."/>
        </authorList>
    </citation>
    <scope>NUCLEOTIDE SEQUENCE [LARGE SCALE GENOMIC DNA]</scope>
</reference>
<dbReference type="InterPro" id="IPR036078">
    <property type="entry name" value="Spo11/TopoVI_A_sf"/>
</dbReference>
<proteinExistence type="predicted"/>
<dbReference type="EMBL" id="HG805998">
    <property type="protein sequence ID" value="CDW55979.1"/>
    <property type="molecule type" value="Genomic_DNA"/>
</dbReference>
<dbReference type="GO" id="GO:0003918">
    <property type="term" value="F:DNA topoisomerase type II (double strand cut, ATP-hydrolyzing) activity"/>
    <property type="evidence" value="ECO:0007669"/>
    <property type="project" value="InterPro"/>
</dbReference>
<dbReference type="Gene3D" id="3.40.1360.10">
    <property type="match status" value="1"/>
</dbReference>
<sequence>RSFEETLAYYQYLRRLTYPLLSFRYQGRNDEPTNSYKINKHSVFRSIFYKHRHLFRAQKDIDIAIGIACDILEETRFQLHILSTSRGLIVGNLILETRRREVIDCRIPTSIPSFPEHFNICSCSAKFVLIVEKDSIFQKLAQERSTDSILSAAKGYPDFPTRLFLRALTERTQLPLVALMDADSYGIEIFLNYKHGPSVGSGSKILLPNTQWLGIYPSEIDW</sequence>
<gene>
    <name evidence="2" type="ORF">TTRE_0000425301</name>
</gene>
<dbReference type="GO" id="GO:0000228">
    <property type="term" value="C:nuclear chromosome"/>
    <property type="evidence" value="ECO:0007669"/>
    <property type="project" value="TreeGrafter"/>
</dbReference>
<evidence type="ECO:0000313" key="2">
    <source>
        <dbReference type="EMBL" id="CDW55979.1"/>
    </source>
</evidence>
<dbReference type="GO" id="GO:0042138">
    <property type="term" value="P:meiotic DNA double-strand break formation"/>
    <property type="evidence" value="ECO:0007669"/>
    <property type="project" value="TreeGrafter"/>
</dbReference>
<dbReference type="InterPro" id="IPR034136">
    <property type="entry name" value="TOPRIM_Topo6A/Spo11"/>
</dbReference>
<dbReference type="Pfam" id="PF21180">
    <property type="entry name" value="TOP6A-Spo11_Toprim"/>
    <property type="match status" value="1"/>
</dbReference>
<accession>A0A077Z883</accession>
<protein>
    <submittedName>
        <fullName evidence="2">TP6A N domain containing protein</fullName>
    </submittedName>
</protein>
<evidence type="ECO:0000259" key="1">
    <source>
        <dbReference type="Pfam" id="PF21180"/>
    </source>
</evidence>
<dbReference type="GO" id="GO:0007131">
    <property type="term" value="P:reciprocal meiotic recombination"/>
    <property type="evidence" value="ECO:0007669"/>
    <property type="project" value="TreeGrafter"/>
</dbReference>
<name>A0A077Z883_TRITR</name>
<feature type="non-terminal residue" evidence="2">
    <location>
        <position position="1"/>
    </location>
</feature>
<dbReference type="AlphaFoldDB" id="A0A077Z883"/>
<dbReference type="SUPFAM" id="SSF56726">
    <property type="entry name" value="DNA topoisomerase IV, alpha subunit"/>
    <property type="match status" value="1"/>
</dbReference>
<dbReference type="Proteomes" id="UP000030665">
    <property type="component" value="Unassembled WGS sequence"/>
</dbReference>
<dbReference type="PANTHER" id="PTHR10848:SF0">
    <property type="entry name" value="MEIOTIC RECOMBINATION PROTEIN SPO11"/>
    <property type="match status" value="1"/>
</dbReference>
<dbReference type="OrthoDB" id="5377392at2759"/>
<evidence type="ECO:0000313" key="3">
    <source>
        <dbReference type="Proteomes" id="UP000030665"/>
    </source>
</evidence>
<organism evidence="2 3">
    <name type="scientific">Trichuris trichiura</name>
    <name type="common">Whipworm</name>
    <name type="synonym">Trichocephalus trichiurus</name>
    <dbReference type="NCBI Taxonomy" id="36087"/>
    <lineage>
        <taxon>Eukaryota</taxon>
        <taxon>Metazoa</taxon>
        <taxon>Ecdysozoa</taxon>
        <taxon>Nematoda</taxon>
        <taxon>Enoplea</taxon>
        <taxon>Dorylaimia</taxon>
        <taxon>Trichinellida</taxon>
        <taxon>Trichuridae</taxon>
        <taxon>Trichuris</taxon>
    </lineage>
</organism>
<dbReference type="InterPro" id="IPR002815">
    <property type="entry name" value="Spo11/TopoVI_A"/>
</dbReference>
<keyword evidence="3" id="KW-1185">Reference proteome</keyword>
<dbReference type="GO" id="GO:0003677">
    <property type="term" value="F:DNA binding"/>
    <property type="evidence" value="ECO:0007669"/>
    <property type="project" value="InterPro"/>
</dbReference>
<dbReference type="PRINTS" id="PR01550">
    <property type="entry name" value="TOP6AFAMILY"/>
</dbReference>
<dbReference type="STRING" id="36087.A0A077Z883"/>
<dbReference type="PANTHER" id="PTHR10848">
    <property type="entry name" value="MEIOTIC RECOMBINATION PROTEIN SPO11"/>
    <property type="match status" value="1"/>
</dbReference>